<comment type="caution">
    <text evidence="1">The sequence shown here is derived from an EMBL/GenBank/DDBJ whole genome shotgun (WGS) entry which is preliminary data.</text>
</comment>
<proteinExistence type="predicted"/>
<organism evidence="1 2">
    <name type="scientific">Herbiconiux flava</name>
    <dbReference type="NCBI Taxonomy" id="881268"/>
    <lineage>
        <taxon>Bacteria</taxon>
        <taxon>Bacillati</taxon>
        <taxon>Actinomycetota</taxon>
        <taxon>Actinomycetes</taxon>
        <taxon>Micrococcales</taxon>
        <taxon>Microbacteriaceae</taxon>
        <taxon>Herbiconiux</taxon>
    </lineage>
</organism>
<keyword evidence="2" id="KW-1185">Reference proteome</keyword>
<dbReference type="PANTHER" id="PTHR37807">
    <property type="entry name" value="OS07G0160300 PROTEIN"/>
    <property type="match status" value="1"/>
</dbReference>
<dbReference type="InterPro" id="IPR027417">
    <property type="entry name" value="P-loop_NTPase"/>
</dbReference>
<evidence type="ECO:0000313" key="1">
    <source>
        <dbReference type="EMBL" id="NYD69872.1"/>
    </source>
</evidence>
<dbReference type="Gene3D" id="3.40.50.300">
    <property type="entry name" value="P-loop containing nucleotide triphosphate hydrolases"/>
    <property type="match status" value="1"/>
</dbReference>
<name>A0A852SBU3_9MICO</name>
<accession>A0A852SBU3</accession>
<dbReference type="GO" id="GO:0016301">
    <property type="term" value="F:kinase activity"/>
    <property type="evidence" value="ECO:0007669"/>
    <property type="project" value="UniProtKB-KW"/>
</dbReference>
<keyword evidence="1" id="KW-0808">Transferase</keyword>
<reference evidence="1 2" key="1">
    <citation type="submission" date="2020-07" db="EMBL/GenBank/DDBJ databases">
        <title>Sequencing the genomes of 1000 actinobacteria strains.</title>
        <authorList>
            <person name="Klenk H.-P."/>
        </authorList>
    </citation>
    <scope>NUCLEOTIDE SEQUENCE [LARGE SCALE GENOMIC DNA]</scope>
    <source>
        <strain evidence="1 2">DSM 26474</strain>
    </source>
</reference>
<sequence length="185" mass="20195">MTFALAVVGGAGSGKSTVARRLARRTRAVYLDKDALAGPLVEAALAANGQPGDERESNAYYLEHVMPAEYAALFAVANDNLRLGRSVVIDAPFAAYLDQPAFFTEAADKAGWPALPHTVLHVSASETTTRRRLAERGLPRDTVKLADWDAFWPKWGDLTISWTGVRVLRLNNDLHPNIEDVVARL</sequence>
<dbReference type="EMBL" id="JACCBM010000001">
    <property type="protein sequence ID" value="NYD69872.1"/>
    <property type="molecule type" value="Genomic_DNA"/>
</dbReference>
<gene>
    <name evidence="1" type="ORF">BJ984_001030</name>
</gene>
<dbReference type="Pfam" id="PF13671">
    <property type="entry name" value="AAA_33"/>
    <property type="match status" value="1"/>
</dbReference>
<protein>
    <submittedName>
        <fullName evidence="1">Putative kinase</fullName>
    </submittedName>
</protein>
<dbReference type="AlphaFoldDB" id="A0A852SBU3"/>
<dbReference type="SUPFAM" id="SSF52540">
    <property type="entry name" value="P-loop containing nucleoside triphosphate hydrolases"/>
    <property type="match status" value="1"/>
</dbReference>
<keyword evidence="1" id="KW-0418">Kinase</keyword>
<dbReference type="Proteomes" id="UP000549913">
    <property type="component" value="Unassembled WGS sequence"/>
</dbReference>
<evidence type="ECO:0000313" key="2">
    <source>
        <dbReference type="Proteomes" id="UP000549913"/>
    </source>
</evidence>
<dbReference type="PANTHER" id="PTHR37807:SF3">
    <property type="entry name" value="OS07G0160300 PROTEIN"/>
    <property type="match status" value="1"/>
</dbReference>
<dbReference type="RefSeq" id="WP_179547124.1">
    <property type="nucleotide sequence ID" value="NZ_BSEW01000001.1"/>
</dbReference>